<protein>
    <submittedName>
        <fullName evidence="1">65_t:CDS:1</fullName>
    </submittedName>
</protein>
<reference evidence="1" key="1">
    <citation type="submission" date="2021-06" db="EMBL/GenBank/DDBJ databases">
        <authorList>
            <person name="Kallberg Y."/>
            <person name="Tangrot J."/>
            <person name="Rosling A."/>
        </authorList>
    </citation>
    <scope>NUCLEOTIDE SEQUENCE</scope>
    <source>
        <strain evidence="1">CL356</strain>
    </source>
</reference>
<evidence type="ECO:0000313" key="1">
    <source>
        <dbReference type="EMBL" id="CAG8454398.1"/>
    </source>
</evidence>
<comment type="caution">
    <text evidence="1">The sequence shown here is derived from an EMBL/GenBank/DDBJ whole genome shotgun (WGS) entry which is preliminary data.</text>
</comment>
<dbReference type="EMBL" id="CAJVPT010000989">
    <property type="protein sequence ID" value="CAG8454398.1"/>
    <property type="molecule type" value="Genomic_DNA"/>
</dbReference>
<proteinExistence type="predicted"/>
<dbReference type="Proteomes" id="UP000789525">
    <property type="component" value="Unassembled WGS sequence"/>
</dbReference>
<accession>A0ACA9K640</accession>
<name>A0ACA9K640_9GLOM</name>
<sequence length="108" mass="12264">MYESPIVRKFHYTNDEYSGENYFPFSEAREAITPANRHELDGVNNHLIPRFPIKRPTQQYTYTCKGVWKAGPILTDSIGRARAPLEIMGRSHAAERATISIQSLASPI</sequence>
<gene>
    <name evidence="1" type="ORF">ACOLOM_LOCUS902</name>
</gene>
<keyword evidence="2" id="KW-1185">Reference proteome</keyword>
<evidence type="ECO:0000313" key="2">
    <source>
        <dbReference type="Proteomes" id="UP000789525"/>
    </source>
</evidence>
<organism evidence="1 2">
    <name type="scientific">Acaulospora colombiana</name>
    <dbReference type="NCBI Taxonomy" id="27376"/>
    <lineage>
        <taxon>Eukaryota</taxon>
        <taxon>Fungi</taxon>
        <taxon>Fungi incertae sedis</taxon>
        <taxon>Mucoromycota</taxon>
        <taxon>Glomeromycotina</taxon>
        <taxon>Glomeromycetes</taxon>
        <taxon>Diversisporales</taxon>
        <taxon>Acaulosporaceae</taxon>
        <taxon>Acaulospora</taxon>
    </lineage>
</organism>